<dbReference type="AlphaFoldDB" id="A0A150F333"/>
<evidence type="ECO:0000313" key="3">
    <source>
        <dbReference type="Proteomes" id="UP000075430"/>
    </source>
</evidence>
<evidence type="ECO:0000313" key="2">
    <source>
        <dbReference type="EMBL" id="KXZ13433.1"/>
    </source>
</evidence>
<dbReference type="RefSeq" id="WP_061523207.1">
    <property type="nucleotide sequence ID" value="NZ_JARLZY010000008.1"/>
</dbReference>
<comment type="caution">
    <text evidence="2">The sequence shown here is derived from an EMBL/GenBank/DDBJ whole genome shotgun (WGS) entry which is preliminary data.</text>
</comment>
<evidence type="ECO:0000259" key="1">
    <source>
        <dbReference type="Pfam" id="PF18593"/>
    </source>
</evidence>
<sequence>MYDNYDILEELCDFLDGTFHQDMGSPKQALEDFIAESSKECLVFTIKFCEEFLNSEISDQKKESFIKSNSEIYFPALGLTPIQWLKRVITQIKEAI</sequence>
<dbReference type="InterPro" id="IPR041129">
    <property type="entry name" value="CdiI_2"/>
</dbReference>
<organism evidence="2 3">
    <name type="scientific">Bacillus nakamurai</name>
    <dbReference type="NCBI Taxonomy" id="1793963"/>
    <lineage>
        <taxon>Bacteria</taxon>
        <taxon>Bacillati</taxon>
        <taxon>Bacillota</taxon>
        <taxon>Bacilli</taxon>
        <taxon>Bacillales</taxon>
        <taxon>Bacillaceae</taxon>
        <taxon>Bacillus</taxon>
    </lineage>
</organism>
<dbReference type="EMBL" id="LSBA01000038">
    <property type="protein sequence ID" value="KXZ13433.1"/>
    <property type="molecule type" value="Genomic_DNA"/>
</dbReference>
<feature type="domain" description="CdiI immunity protein" evidence="1">
    <location>
        <begin position="9"/>
        <end position="91"/>
    </location>
</feature>
<keyword evidence="3" id="KW-1185">Reference proteome</keyword>
<reference evidence="3" key="1">
    <citation type="submission" date="2016-02" db="EMBL/GenBank/DDBJ databases">
        <authorList>
            <person name="Dunlap C."/>
        </authorList>
    </citation>
    <scope>NUCLEOTIDE SEQUENCE [LARGE SCALE GENOMIC DNA]</scope>
    <source>
        <strain evidence="3">NRRL B-41092</strain>
    </source>
</reference>
<dbReference type="Proteomes" id="UP000075430">
    <property type="component" value="Unassembled WGS sequence"/>
</dbReference>
<name>A0A150F333_9BACI</name>
<accession>A0A150F333</accession>
<protein>
    <recommendedName>
        <fullName evidence="1">CdiI immunity protein domain-containing protein</fullName>
    </recommendedName>
</protein>
<dbReference type="Pfam" id="PF18593">
    <property type="entry name" value="CdiI_2"/>
    <property type="match status" value="1"/>
</dbReference>
<dbReference type="STRING" id="1793963.AXI58_04675"/>
<proteinExistence type="predicted"/>
<gene>
    <name evidence="2" type="ORF">AXI58_04675</name>
</gene>